<dbReference type="Pfam" id="PF00378">
    <property type="entry name" value="ECH_1"/>
    <property type="match status" value="1"/>
</dbReference>
<dbReference type="SUPFAM" id="SSF52096">
    <property type="entry name" value="ClpP/crotonase"/>
    <property type="match status" value="1"/>
</dbReference>
<dbReference type="InterPro" id="IPR029045">
    <property type="entry name" value="ClpP/crotonase-like_dom_sf"/>
</dbReference>
<dbReference type="CDD" id="cd06558">
    <property type="entry name" value="crotonase-like"/>
    <property type="match status" value="1"/>
</dbReference>
<organism evidence="5 6">
    <name type="scientific">Kitasatospora misakiensis</name>
    <dbReference type="NCBI Taxonomy" id="67330"/>
    <lineage>
        <taxon>Bacteria</taxon>
        <taxon>Bacillati</taxon>
        <taxon>Actinomycetota</taxon>
        <taxon>Actinomycetes</taxon>
        <taxon>Kitasatosporales</taxon>
        <taxon>Streptomycetaceae</taxon>
        <taxon>Kitasatospora</taxon>
    </lineage>
</organism>
<dbReference type="EMBL" id="JBHSOF010000011">
    <property type="protein sequence ID" value="MFC5663692.1"/>
    <property type="molecule type" value="Genomic_DNA"/>
</dbReference>
<dbReference type="RefSeq" id="WP_380225361.1">
    <property type="nucleotide sequence ID" value="NZ_JBHSOF010000011.1"/>
</dbReference>
<gene>
    <name evidence="5" type="ORF">ACFP3U_11940</name>
</gene>
<reference evidence="6" key="1">
    <citation type="journal article" date="2019" name="Int. J. Syst. Evol. Microbiol.">
        <title>The Global Catalogue of Microorganisms (GCM) 10K type strain sequencing project: providing services to taxonomists for standard genome sequencing and annotation.</title>
        <authorList>
            <consortium name="The Broad Institute Genomics Platform"/>
            <consortium name="The Broad Institute Genome Sequencing Center for Infectious Disease"/>
            <person name="Wu L."/>
            <person name="Ma J."/>
        </authorList>
    </citation>
    <scope>NUCLEOTIDE SEQUENCE [LARGE SCALE GENOMIC DNA]</scope>
    <source>
        <strain evidence="6">CGMCC 4.1437</strain>
    </source>
</reference>
<dbReference type="PROSITE" id="PS00166">
    <property type="entry name" value="ENOYL_COA_HYDRATASE"/>
    <property type="match status" value="1"/>
</dbReference>
<dbReference type="InterPro" id="IPR014748">
    <property type="entry name" value="Enoyl-CoA_hydra_C"/>
</dbReference>
<keyword evidence="2" id="KW-0443">Lipid metabolism</keyword>
<dbReference type="Proteomes" id="UP001595975">
    <property type="component" value="Unassembled WGS sequence"/>
</dbReference>
<sequence length="261" mass="26980">MGAFLRIEPDAATDGAVATVRLLRPRISGTDPRVPEELAAAAERLDADPAVRAVVLYGGRRVFGSGADVKDLVERGPAEVDAYTARLHTALDALARIGKPVIAAITGYALGGGLELALCADLRVAGEGAVLGLPEIELGVIPGTGGTQRLPRLIGAGPAKRLILTGRRLTAAEALRIGLVDETVPDAEVYESALRTARGFAAGPTAALAAAKRAVDDGLGLPLAAGLDLERRQFAALFATEDQRIGMRAQLDGARPAFLGR</sequence>
<evidence type="ECO:0000256" key="4">
    <source>
        <dbReference type="RuleBase" id="RU003707"/>
    </source>
</evidence>
<evidence type="ECO:0000313" key="5">
    <source>
        <dbReference type="EMBL" id="MFC5663692.1"/>
    </source>
</evidence>
<comment type="caution">
    <text evidence="5">The sequence shown here is derived from an EMBL/GenBank/DDBJ whole genome shotgun (WGS) entry which is preliminary data.</text>
</comment>
<name>A0ABW0X1J5_9ACTN</name>
<proteinExistence type="inferred from homology"/>
<dbReference type="InterPro" id="IPR018376">
    <property type="entry name" value="Enoyl-CoA_hyd/isom_CS"/>
</dbReference>
<evidence type="ECO:0000256" key="2">
    <source>
        <dbReference type="ARBA" id="ARBA00023098"/>
    </source>
</evidence>
<dbReference type="InterPro" id="IPR001753">
    <property type="entry name" value="Enoyl-CoA_hydra/iso"/>
</dbReference>
<evidence type="ECO:0000313" key="6">
    <source>
        <dbReference type="Proteomes" id="UP001595975"/>
    </source>
</evidence>
<evidence type="ECO:0000256" key="1">
    <source>
        <dbReference type="ARBA" id="ARBA00005254"/>
    </source>
</evidence>
<evidence type="ECO:0000256" key="3">
    <source>
        <dbReference type="ARBA" id="ARBA00023239"/>
    </source>
</evidence>
<dbReference type="Gene3D" id="3.90.226.10">
    <property type="entry name" value="2-enoyl-CoA Hydratase, Chain A, domain 1"/>
    <property type="match status" value="1"/>
</dbReference>
<keyword evidence="6" id="KW-1185">Reference proteome</keyword>
<keyword evidence="3" id="KW-0456">Lyase</keyword>
<protein>
    <submittedName>
        <fullName evidence="5">Enoyl-CoA hydratase/isomerase family protein</fullName>
    </submittedName>
</protein>
<accession>A0ABW0X1J5</accession>
<dbReference type="PANTHER" id="PTHR11941:SF169">
    <property type="entry name" value="(7AS)-7A-METHYL-1,5-DIOXO-2,3,5,6,7,7A-HEXAHYDRO-1H-INDENE-CARBOXYL-COA HYDROLASE"/>
    <property type="match status" value="1"/>
</dbReference>
<dbReference type="Gene3D" id="1.10.12.10">
    <property type="entry name" value="Lyase 2-enoyl-coa Hydratase, Chain A, domain 2"/>
    <property type="match status" value="1"/>
</dbReference>
<comment type="similarity">
    <text evidence="1 4">Belongs to the enoyl-CoA hydratase/isomerase family.</text>
</comment>
<dbReference type="PANTHER" id="PTHR11941">
    <property type="entry name" value="ENOYL-COA HYDRATASE-RELATED"/>
    <property type="match status" value="1"/>
</dbReference>